<organism evidence="5 6">
    <name type="scientific">Frieseomelitta varia</name>
    <dbReference type="NCBI Taxonomy" id="561572"/>
    <lineage>
        <taxon>Eukaryota</taxon>
        <taxon>Metazoa</taxon>
        <taxon>Ecdysozoa</taxon>
        <taxon>Arthropoda</taxon>
        <taxon>Hexapoda</taxon>
        <taxon>Insecta</taxon>
        <taxon>Pterygota</taxon>
        <taxon>Neoptera</taxon>
        <taxon>Endopterygota</taxon>
        <taxon>Hymenoptera</taxon>
        <taxon>Apocrita</taxon>
        <taxon>Aculeata</taxon>
        <taxon>Apoidea</taxon>
        <taxon>Anthophila</taxon>
        <taxon>Apidae</taxon>
        <taxon>Frieseomelitta</taxon>
    </lineage>
</organism>
<evidence type="ECO:0000259" key="4">
    <source>
        <dbReference type="PROSITE" id="PS51408"/>
    </source>
</evidence>
<dbReference type="InterPro" id="IPR015931">
    <property type="entry name" value="Acnase/IPM_dHydase_lsu_aba_1/3"/>
</dbReference>
<dbReference type="Pfam" id="PF00405">
    <property type="entry name" value="Transferrin"/>
    <property type="match status" value="2"/>
</dbReference>
<dbReference type="InterPro" id="IPR036008">
    <property type="entry name" value="Aconitase_4Fe-4S_dom"/>
</dbReference>
<evidence type="ECO:0000313" key="5">
    <source>
        <dbReference type="EMBL" id="KAF3420829.1"/>
    </source>
</evidence>
<reference evidence="5" key="1">
    <citation type="submission" date="2019-11" db="EMBL/GenBank/DDBJ databases">
        <title>The nuclear and mitochondrial genomes of Frieseomelitta varia - a highly eusocial stingless bee (Meliponini) with a permanently sterile worker caste.</title>
        <authorList>
            <person name="Freitas F.C.P."/>
            <person name="Lourenco A.P."/>
            <person name="Nunes F.M.F."/>
            <person name="Paschoal A.R."/>
            <person name="Abreu F.C.P."/>
            <person name="Barbin F.O."/>
            <person name="Bataglia L."/>
            <person name="Cardoso-Junior C.A.M."/>
            <person name="Cervoni M.S."/>
            <person name="Silva S.R."/>
            <person name="Dalarmi F."/>
            <person name="Del Lama M.A."/>
            <person name="Depintor T.S."/>
            <person name="Ferreira K.M."/>
            <person name="Goria P.S."/>
            <person name="Jaskot M.C."/>
            <person name="Lago D.C."/>
            <person name="Luna-Lucena D."/>
            <person name="Moda L.M."/>
            <person name="Nascimento L."/>
            <person name="Pedrino M."/>
            <person name="Rabico F.O."/>
            <person name="Sanches F.C."/>
            <person name="Santos D.E."/>
            <person name="Santos C.G."/>
            <person name="Vieira J."/>
            <person name="Lopes T.F."/>
            <person name="Barchuk A.R."/>
            <person name="Hartfelder K."/>
            <person name="Simoes Z.L.P."/>
            <person name="Bitondi M.M.G."/>
            <person name="Pinheiro D.G."/>
        </authorList>
    </citation>
    <scope>NUCLEOTIDE SEQUENCE</scope>
    <source>
        <strain evidence="5">USP_RPSP 00005682</strain>
        <tissue evidence="5">Whole individual</tissue>
    </source>
</reference>
<keyword evidence="3" id="KW-0411">Iron-sulfur</keyword>
<accession>A0A833R519</accession>
<name>A0A833R519_9HYME</name>
<comment type="caution">
    <text evidence="5">The sequence shown here is derived from an EMBL/GenBank/DDBJ whole genome shotgun (WGS) entry which is preliminary data.</text>
</comment>
<proteinExistence type="predicted"/>
<dbReference type="InterPro" id="IPR001156">
    <property type="entry name" value="Transferrin-like_dom"/>
</dbReference>
<feature type="domain" description="Transferrin-like" evidence="4">
    <location>
        <begin position="613"/>
        <end position="918"/>
    </location>
</feature>
<gene>
    <name evidence="5" type="ORF">E2986_10998</name>
</gene>
<sequence>MRDAVKRLGSDPDKINPICPSDLVIDHSIQVDFIRSKDALKKNEEMEYERNKERFMFLKWGAKAFQNMLIVPPGSGIIHQVNLEYLARVVFDMNGLLYPDSVVGTDSHTTMINGLGVLGWGVGGIEAEAVMLGQAMSMLVPKVVGYRLDGVLSQYATSTDLVLTITKHLRQVGVVGKFVEFFGPGVSQLSIADRATISNMCPEYGATVGFFPVDQQSLAYLKQTGRSDEHINVIEKYLTTVRMLRNYDDESQDPVFSEVVSLDLGTIVSSVSGPKRPHDRVSIIDMKADFRKCLTNKMDIFDAAEKYAKDQTPLIILVGKEYGSGSSRDWAAKGPYLLGVRAVIAESYERIHRSNLVGMGIIPLEYLPGQTAESLGLTGHEAYDIAIPENCQPGQNITVTTDDGKKFEYFEEWVILKECDPNKTLLENRMNGLSNFFETACIAGPWTADTTYDSKLKSKYRNLCAACDNPVGCYTTDTYHGREGALLCLTDNAGDIAWVRLNDTLEHFKDERINKEDYKYLCPDGTTRPVKFDKPCVWITKPWPVIIARSEIAEKVEMMMRSSNMDKFSQLLENYHPTPVSTDTLETPEDFLIRFPRFMSANNRATCHPSRRVRWCVASNLEENKCRWLREASIVYGVEPAISCIQELTRAGCLKAVKTERADIFVARPEELFEARKMNLKTMVQVIPKRNNEFVRIAAVVKRDSWIKNLKDLKGAKACFTGYRDVGWNAFVTTLKNISATDYCPDTEAVSKFFTESSIVGLSDSDGQMPYNLHALNKQANGIDKDLIAFDCMMSNVGDVAFVNLKSIEGKIGNLVQKRGNQARNTKYRTLCLNQIDSDEMCLLTWAPLGMVVTHENITDLRREEIYSMLLEMDKLFGSSFKGPTPAFSMYGIYDSNHSIIFPVRKNIKIVIYYKYKY</sequence>
<dbReference type="SMART" id="SM00094">
    <property type="entry name" value="TR_FER"/>
    <property type="match status" value="1"/>
</dbReference>
<dbReference type="SUPFAM" id="SSF53732">
    <property type="entry name" value="Aconitase iron-sulfur domain"/>
    <property type="match status" value="1"/>
</dbReference>
<dbReference type="FunFam" id="3.30.499.10:FF:000011">
    <property type="entry name" value="Iron-responsive element binding protein 2"/>
    <property type="match status" value="1"/>
</dbReference>
<dbReference type="PRINTS" id="PR00415">
    <property type="entry name" value="ACONITASE"/>
</dbReference>
<protein>
    <recommendedName>
        <fullName evidence="4">Transferrin-like domain-containing protein</fullName>
    </recommendedName>
</protein>
<dbReference type="Pfam" id="PF00330">
    <property type="entry name" value="Aconitase"/>
    <property type="match status" value="1"/>
</dbReference>
<dbReference type="EMBL" id="WNWW01000912">
    <property type="protein sequence ID" value="KAF3420829.1"/>
    <property type="molecule type" value="Genomic_DNA"/>
</dbReference>
<dbReference type="Gene3D" id="3.30.499.10">
    <property type="entry name" value="Aconitase, domain 3"/>
    <property type="match status" value="1"/>
</dbReference>
<evidence type="ECO:0000256" key="1">
    <source>
        <dbReference type="ARBA" id="ARBA00022723"/>
    </source>
</evidence>
<dbReference type="InterPro" id="IPR015928">
    <property type="entry name" value="Aconitase/3IPM_dehydase_swvl"/>
</dbReference>
<evidence type="ECO:0000256" key="2">
    <source>
        <dbReference type="ARBA" id="ARBA00023004"/>
    </source>
</evidence>
<evidence type="ECO:0000313" key="6">
    <source>
        <dbReference type="Proteomes" id="UP000655588"/>
    </source>
</evidence>
<dbReference type="Proteomes" id="UP000655588">
    <property type="component" value="Unassembled WGS sequence"/>
</dbReference>
<keyword evidence="1" id="KW-0479">Metal-binding</keyword>
<dbReference type="PROSITE" id="PS51408">
    <property type="entry name" value="TRANSFERRIN_LIKE_4"/>
    <property type="match status" value="1"/>
</dbReference>
<dbReference type="CDD" id="cd13529">
    <property type="entry name" value="PBP2_transferrin"/>
    <property type="match status" value="1"/>
</dbReference>
<evidence type="ECO:0000256" key="3">
    <source>
        <dbReference type="ARBA" id="ARBA00023014"/>
    </source>
</evidence>
<dbReference type="Gene3D" id="3.40.190.10">
    <property type="entry name" value="Periplasmic binding protein-like II"/>
    <property type="match status" value="2"/>
</dbReference>
<dbReference type="GO" id="GO:0051536">
    <property type="term" value="F:iron-sulfur cluster binding"/>
    <property type="evidence" value="ECO:0007669"/>
    <property type="project" value="UniProtKB-KW"/>
</dbReference>
<dbReference type="PANTHER" id="PTHR11670">
    <property type="entry name" value="ACONITASE/IRON-RESPONSIVE ELEMENT FAMILY MEMBER"/>
    <property type="match status" value="1"/>
</dbReference>
<dbReference type="InterPro" id="IPR006249">
    <property type="entry name" value="Aconitase/IRP2"/>
</dbReference>
<dbReference type="AlphaFoldDB" id="A0A833R519"/>
<keyword evidence="2" id="KW-0408">Iron</keyword>
<dbReference type="SUPFAM" id="SSF52016">
    <property type="entry name" value="LeuD/IlvD-like"/>
    <property type="match status" value="1"/>
</dbReference>
<keyword evidence="6" id="KW-1185">Reference proteome</keyword>
<dbReference type="Gene3D" id="3.20.19.10">
    <property type="entry name" value="Aconitase, domain 4"/>
    <property type="match status" value="1"/>
</dbReference>
<dbReference type="GO" id="GO:0046872">
    <property type="term" value="F:metal ion binding"/>
    <property type="evidence" value="ECO:0007669"/>
    <property type="project" value="UniProtKB-KW"/>
</dbReference>
<dbReference type="SUPFAM" id="SSF53850">
    <property type="entry name" value="Periplasmic binding protein-like II"/>
    <property type="match status" value="2"/>
</dbReference>
<dbReference type="InterPro" id="IPR001030">
    <property type="entry name" value="Acoase/IPM_deHydtase_lsu_aba"/>
</dbReference>